<feature type="transmembrane region" description="Helical" evidence="20">
    <location>
        <begin position="81"/>
        <end position="105"/>
    </location>
</feature>
<dbReference type="EC" id="1.3.1.21" evidence="17"/>
<evidence type="ECO:0000256" key="14">
    <source>
        <dbReference type="ARBA" id="ARBA00023136"/>
    </source>
</evidence>
<dbReference type="PROSITE" id="PS01018">
    <property type="entry name" value="STEROL_REDUCT_2"/>
    <property type="match status" value="1"/>
</dbReference>
<dbReference type="PANTHER" id="PTHR21257:SF38">
    <property type="entry name" value="7-DEHYDROCHOLESTEROL REDUCTASE"/>
    <property type="match status" value="1"/>
</dbReference>
<evidence type="ECO:0000256" key="7">
    <source>
        <dbReference type="ARBA" id="ARBA00022824"/>
    </source>
</evidence>
<accession>A0A9W7AEF4</accession>
<keyword evidence="15" id="KW-1207">Sterol metabolism</keyword>
<dbReference type="GO" id="GO:0016132">
    <property type="term" value="P:brassinosteroid biosynthetic process"/>
    <property type="evidence" value="ECO:0007669"/>
    <property type="project" value="TreeGrafter"/>
</dbReference>
<evidence type="ECO:0000256" key="6">
    <source>
        <dbReference type="ARBA" id="ARBA00022778"/>
    </source>
</evidence>
<keyword evidence="16" id="KW-0753">Steroid metabolism</keyword>
<keyword evidence="22" id="KW-1185">Reference proteome</keyword>
<keyword evidence="7" id="KW-0256">Endoplasmic reticulum</keyword>
<evidence type="ECO:0000256" key="15">
    <source>
        <dbReference type="ARBA" id="ARBA00023166"/>
    </source>
</evidence>
<dbReference type="GO" id="GO:0006695">
    <property type="term" value="P:cholesterol biosynthetic process"/>
    <property type="evidence" value="ECO:0007669"/>
    <property type="project" value="UniProtKB-KW"/>
</dbReference>
<evidence type="ECO:0000256" key="13">
    <source>
        <dbReference type="ARBA" id="ARBA00023098"/>
    </source>
</evidence>
<evidence type="ECO:0000256" key="5">
    <source>
        <dbReference type="ARBA" id="ARBA00022692"/>
    </source>
</evidence>
<evidence type="ECO:0000256" key="20">
    <source>
        <dbReference type="SAM" id="Phobius"/>
    </source>
</evidence>
<evidence type="ECO:0000313" key="21">
    <source>
        <dbReference type="EMBL" id="GMH66250.1"/>
    </source>
</evidence>
<protein>
    <recommendedName>
        <fullName evidence="18">7-dehydrocholesterol reductase</fullName>
        <ecNumber evidence="17">1.3.1.21</ecNumber>
    </recommendedName>
    <alternativeName>
        <fullName evidence="19">Sterol Delta(7)-reductase</fullName>
    </alternativeName>
</protein>
<feature type="transmembrane region" description="Helical" evidence="20">
    <location>
        <begin position="20"/>
        <end position="39"/>
    </location>
</feature>
<comment type="subcellular location">
    <subcellularLocation>
        <location evidence="1">Endoplasmic reticulum membrane</location>
        <topology evidence="1">Multi-pass membrane protein</topology>
    </subcellularLocation>
</comment>
<keyword evidence="6" id="KW-0152">Cholesterol biosynthesis</keyword>
<reference evidence="21" key="1">
    <citation type="submission" date="2022-07" db="EMBL/GenBank/DDBJ databases">
        <title>Genome analysis of Parmales, a sister group of diatoms, reveals the evolutionary specialization of diatoms from phago-mixotrophs to photoautotrophs.</title>
        <authorList>
            <person name="Ban H."/>
            <person name="Sato S."/>
            <person name="Yoshikawa S."/>
            <person name="Kazumasa Y."/>
            <person name="Nakamura Y."/>
            <person name="Ichinomiya M."/>
            <person name="Saitoh K."/>
            <person name="Sato N."/>
            <person name="Blanc-Mathieu R."/>
            <person name="Endo H."/>
            <person name="Kuwata A."/>
            <person name="Ogata H."/>
        </authorList>
    </citation>
    <scope>NUCLEOTIDE SEQUENCE</scope>
</reference>
<keyword evidence="14 20" id="KW-0472">Membrane</keyword>
<keyword evidence="3" id="KW-0444">Lipid biosynthesis</keyword>
<evidence type="ECO:0000256" key="4">
    <source>
        <dbReference type="ARBA" id="ARBA00022548"/>
    </source>
</evidence>
<keyword evidence="9" id="KW-0752">Steroid biosynthesis</keyword>
<evidence type="ECO:0000256" key="1">
    <source>
        <dbReference type="ARBA" id="ARBA00004477"/>
    </source>
</evidence>
<dbReference type="AlphaFoldDB" id="A0A9W7AEF4"/>
<keyword evidence="5 20" id="KW-0812">Transmembrane</keyword>
<dbReference type="InterPro" id="IPR001171">
    <property type="entry name" value="ERG24_DHCR-like"/>
</dbReference>
<proteinExistence type="inferred from homology"/>
<dbReference type="GO" id="GO:0005789">
    <property type="term" value="C:endoplasmic reticulum membrane"/>
    <property type="evidence" value="ECO:0007669"/>
    <property type="project" value="UniProtKB-SubCell"/>
</dbReference>
<dbReference type="InterPro" id="IPR018083">
    <property type="entry name" value="Sterol_reductase_CS"/>
</dbReference>
<evidence type="ECO:0000256" key="2">
    <source>
        <dbReference type="ARBA" id="ARBA00005402"/>
    </source>
</evidence>
<keyword evidence="13" id="KW-0443">Lipid metabolism</keyword>
<evidence type="ECO:0000256" key="19">
    <source>
        <dbReference type="ARBA" id="ARBA00042688"/>
    </source>
</evidence>
<evidence type="ECO:0000256" key="11">
    <source>
        <dbReference type="ARBA" id="ARBA00023002"/>
    </source>
</evidence>
<comment type="similarity">
    <text evidence="2">Belongs to the ERG4/ERG24 family.</text>
</comment>
<feature type="transmembrane region" description="Helical" evidence="20">
    <location>
        <begin position="111"/>
        <end position="131"/>
    </location>
</feature>
<dbReference type="PANTHER" id="PTHR21257">
    <property type="entry name" value="DELTA(14)-STEROL REDUCTASE"/>
    <property type="match status" value="1"/>
</dbReference>
<organism evidence="21 22">
    <name type="scientific">Triparma retinervis</name>
    <dbReference type="NCBI Taxonomy" id="2557542"/>
    <lineage>
        <taxon>Eukaryota</taxon>
        <taxon>Sar</taxon>
        <taxon>Stramenopiles</taxon>
        <taxon>Ochrophyta</taxon>
        <taxon>Bolidophyceae</taxon>
        <taxon>Parmales</taxon>
        <taxon>Triparmaceae</taxon>
        <taxon>Triparma</taxon>
    </lineage>
</organism>
<evidence type="ECO:0000256" key="18">
    <source>
        <dbReference type="ARBA" id="ARBA00039984"/>
    </source>
</evidence>
<evidence type="ECO:0000256" key="10">
    <source>
        <dbReference type="ARBA" id="ARBA00022989"/>
    </source>
</evidence>
<dbReference type="Pfam" id="PF01222">
    <property type="entry name" value="ERG4_ERG24"/>
    <property type="match status" value="1"/>
</dbReference>
<sequence length="259" mass="29174">RFVPGPLFEGPVTPAGNTPIYKANGMTCYIITLLTTLIIDLTGSFNLSKVHSEFGEIIYITKFFHWEMGYMCSMDIQVDRAGYYLCWGCLVWVPCVYTSAAYYLALHSPPLSPPLALSIFCCGVLAIFLNYDADSQRSLFRRTGGSCTINRQAPTFIRASYLTGEGRVRTNLLLTSGWWGVAKHVGYSFEVLSSLLWSLPAGLPKDRGALLAPYFYVAFLAVLLTDRAFRDDDRCRKKYGEDWEKYDKVVKYKIIPGII</sequence>
<evidence type="ECO:0000256" key="12">
    <source>
        <dbReference type="ARBA" id="ARBA00023011"/>
    </source>
</evidence>
<keyword evidence="10 20" id="KW-1133">Transmembrane helix</keyword>
<keyword evidence="4" id="KW-0153">Cholesterol metabolism</keyword>
<evidence type="ECO:0000256" key="8">
    <source>
        <dbReference type="ARBA" id="ARBA00022857"/>
    </source>
</evidence>
<dbReference type="GO" id="GO:0047598">
    <property type="term" value="F:7-dehydrocholesterol reductase activity"/>
    <property type="evidence" value="ECO:0007669"/>
    <property type="project" value="UniProtKB-EC"/>
</dbReference>
<evidence type="ECO:0000313" key="22">
    <source>
        <dbReference type="Proteomes" id="UP001165082"/>
    </source>
</evidence>
<evidence type="ECO:0000256" key="3">
    <source>
        <dbReference type="ARBA" id="ARBA00022516"/>
    </source>
</evidence>
<keyword evidence="8" id="KW-0521">NADP</keyword>
<comment type="caution">
    <text evidence="21">The sequence shown here is derived from an EMBL/GenBank/DDBJ whole genome shotgun (WGS) entry which is preliminary data.</text>
</comment>
<evidence type="ECO:0000256" key="9">
    <source>
        <dbReference type="ARBA" id="ARBA00022955"/>
    </source>
</evidence>
<dbReference type="Proteomes" id="UP001165082">
    <property type="component" value="Unassembled WGS sequence"/>
</dbReference>
<name>A0A9W7AEF4_9STRA</name>
<keyword evidence="11" id="KW-0560">Oxidoreductase</keyword>
<dbReference type="Gene3D" id="1.20.120.1630">
    <property type="match status" value="1"/>
</dbReference>
<feature type="non-terminal residue" evidence="21">
    <location>
        <position position="1"/>
    </location>
</feature>
<keyword evidence="12" id="KW-0756">Sterol biosynthesis</keyword>
<dbReference type="OrthoDB" id="5326588at2759"/>
<evidence type="ECO:0000256" key="16">
    <source>
        <dbReference type="ARBA" id="ARBA00023221"/>
    </source>
</evidence>
<dbReference type="EMBL" id="BRXZ01001240">
    <property type="protein sequence ID" value="GMH66250.1"/>
    <property type="molecule type" value="Genomic_DNA"/>
</dbReference>
<evidence type="ECO:0000256" key="17">
    <source>
        <dbReference type="ARBA" id="ARBA00038851"/>
    </source>
</evidence>
<gene>
    <name evidence="21" type="ORF">TrRE_jg784</name>
</gene>